<keyword evidence="7" id="KW-1133">Transmembrane helix</keyword>
<organism evidence="13">
    <name type="scientific">Pongo abelii</name>
    <name type="common">Sumatran orangutan</name>
    <name type="synonym">Pongo pygmaeus abelii</name>
    <dbReference type="NCBI Taxonomy" id="9601"/>
    <lineage>
        <taxon>Eukaryota</taxon>
        <taxon>Metazoa</taxon>
        <taxon>Chordata</taxon>
        <taxon>Craniata</taxon>
        <taxon>Vertebrata</taxon>
        <taxon>Euteleostomi</taxon>
        <taxon>Mammalia</taxon>
        <taxon>Eutheria</taxon>
        <taxon>Euarchontoglires</taxon>
        <taxon>Primates</taxon>
        <taxon>Haplorrhini</taxon>
        <taxon>Catarrhini</taxon>
        <taxon>Hominidae</taxon>
        <taxon>Pongo</taxon>
    </lineage>
</organism>
<dbReference type="PANTHER" id="PTHR13771:SF17">
    <property type="entry name" value="INTERCELLULAR ADHESION MOLECULE 3"/>
    <property type="match status" value="1"/>
</dbReference>
<dbReference type="InterPro" id="IPR036179">
    <property type="entry name" value="Ig-like_dom_sf"/>
</dbReference>
<dbReference type="PANTHER" id="PTHR13771">
    <property type="entry name" value="INTERCELLULAR ADHESION MOLECULE"/>
    <property type="match status" value="1"/>
</dbReference>
<keyword evidence="6" id="KW-0130">Cell adhesion</keyword>
<dbReference type="InterPro" id="IPR047012">
    <property type="entry name" value="ICAM_VCAM"/>
</dbReference>
<evidence type="ECO:0000256" key="5">
    <source>
        <dbReference type="ARBA" id="ARBA00022737"/>
    </source>
</evidence>
<comment type="subcellular location">
    <subcellularLocation>
        <location evidence="1">Membrane</location>
        <topology evidence="1">Single-pass type I membrane protein</topology>
    </subcellularLocation>
</comment>
<keyword evidence="5" id="KW-0677">Repeat</keyword>
<dbReference type="SUPFAM" id="SSF48726">
    <property type="entry name" value="Immunoglobulin"/>
    <property type="match status" value="1"/>
</dbReference>
<evidence type="ECO:0000256" key="8">
    <source>
        <dbReference type="ARBA" id="ARBA00023136"/>
    </source>
</evidence>
<dbReference type="PRINTS" id="PR01472">
    <property type="entry name" value="ICAMVCAM1"/>
</dbReference>
<accession>A0A2J8S153</accession>
<comment type="caution">
    <text evidence="13">The sequence shown here is derived from an EMBL/GenBank/DDBJ whole genome shotgun (WGS) entry which is preliminary data.</text>
</comment>
<comment type="similarity">
    <text evidence="2">Belongs to the immunoglobulin superfamily. ICAM family.</text>
</comment>
<keyword evidence="9" id="KW-1015">Disulfide bond</keyword>
<evidence type="ECO:0000256" key="7">
    <source>
        <dbReference type="ARBA" id="ARBA00022989"/>
    </source>
</evidence>
<sequence>MLVQSFFRPPSEFSLVPDGFCLSHWTMRAGTLLSRQKERDVKCTDCPSSKKIALETSLSKELVDNGMGWAAFYLSNVTGNSRILCSVYCNGSQIIGSSNITVYRLPERVELAPLPLWQPVGQNFTLRCQVEGG</sequence>
<keyword evidence="8" id="KW-0472">Membrane</keyword>
<evidence type="ECO:0000256" key="4">
    <source>
        <dbReference type="ARBA" id="ARBA00022729"/>
    </source>
</evidence>
<name>A0A2J8S153_PONAB</name>
<dbReference type="GO" id="GO:0005178">
    <property type="term" value="F:integrin binding"/>
    <property type="evidence" value="ECO:0007669"/>
    <property type="project" value="InterPro"/>
</dbReference>
<evidence type="ECO:0000256" key="3">
    <source>
        <dbReference type="ARBA" id="ARBA00022692"/>
    </source>
</evidence>
<evidence type="ECO:0000259" key="12">
    <source>
        <dbReference type="Pfam" id="PF03921"/>
    </source>
</evidence>
<evidence type="ECO:0000256" key="10">
    <source>
        <dbReference type="ARBA" id="ARBA00023180"/>
    </source>
</evidence>
<keyword evidence="4" id="KW-0732">Signal</keyword>
<dbReference type="InterPro" id="IPR013783">
    <property type="entry name" value="Ig-like_fold"/>
</dbReference>
<keyword evidence="10" id="KW-0325">Glycoprotein</keyword>
<protein>
    <submittedName>
        <fullName evidence="13">ICAM3 isoform 6</fullName>
    </submittedName>
</protein>
<evidence type="ECO:0000256" key="6">
    <source>
        <dbReference type="ARBA" id="ARBA00022889"/>
    </source>
</evidence>
<dbReference type="InterPro" id="IPR003987">
    <property type="entry name" value="ICAM_VCAM_N"/>
</dbReference>
<evidence type="ECO:0000256" key="1">
    <source>
        <dbReference type="ARBA" id="ARBA00004479"/>
    </source>
</evidence>
<dbReference type="InterPro" id="IPR013768">
    <property type="entry name" value="ICAM_N"/>
</dbReference>
<dbReference type="GO" id="GO:0098609">
    <property type="term" value="P:cell-cell adhesion"/>
    <property type="evidence" value="ECO:0007669"/>
    <property type="project" value="InterPro"/>
</dbReference>
<gene>
    <name evidence="13" type="ORF">CR201_G0047122</name>
</gene>
<dbReference type="EMBL" id="NDHI03003626">
    <property type="protein sequence ID" value="PNJ14492.1"/>
    <property type="molecule type" value="Genomic_DNA"/>
</dbReference>
<dbReference type="AlphaFoldDB" id="A0A2J8S153"/>
<keyword evidence="11" id="KW-0393">Immunoglobulin domain</keyword>
<dbReference type="Pfam" id="PF03921">
    <property type="entry name" value="ICAM_N"/>
    <property type="match status" value="1"/>
</dbReference>
<evidence type="ECO:0000256" key="11">
    <source>
        <dbReference type="ARBA" id="ARBA00023319"/>
    </source>
</evidence>
<evidence type="ECO:0000313" key="13">
    <source>
        <dbReference type="EMBL" id="PNJ14492.1"/>
    </source>
</evidence>
<evidence type="ECO:0000256" key="2">
    <source>
        <dbReference type="ARBA" id="ARBA00005925"/>
    </source>
</evidence>
<proteinExistence type="inferred from homology"/>
<feature type="domain" description="Intercellular adhesion molecule N-terminal" evidence="12">
    <location>
        <begin position="32"/>
        <end position="108"/>
    </location>
</feature>
<keyword evidence="3" id="KW-0812">Transmembrane</keyword>
<feature type="non-terminal residue" evidence="13">
    <location>
        <position position="133"/>
    </location>
</feature>
<dbReference type="GO" id="GO:0005886">
    <property type="term" value="C:plasma membrane"/>
    <property type="evidence" value="ECO:0007669"/>
    <property type="project" value="TreeGrafter"/>
</dbReference>
<reference evidence="13" key="1">
    <citation type="submission" date="2017-12" db="EMBL/GenBank/DDBJ databases">
        <title>High-resolution comparative analysis of great ape genomes.</title>
        <authorList>
            <person name="Pollen A."/>
            <person name="Hastie A."/>
            <person name="Hormozdiari F."/>
            <person name="Dougherty M."/>
            <person name="Liu R."/>
            <person name="Chaisson M."/>
            <person name="Hoppe E."/>
            <person name="Hill C."/>
            <person name="Pang A."/>
            <person name="Hillier L."/>
            <person name="Baker C."/>
            <person name="Armstrong J."/>
            <person name="Shendure J."/>
            <person name="Paten B."/>
            <person name="Wilson R."/>
            <person name="Chao H."/>
            <person name="Schneider V."/>
            <person name="Ventura M."/>
            <person name="Kronenberg Z."/>
            <person name="Murali S."/>
            <person name="Gordon D."/>
            <person name="Cantsilieris S."/>
            <person name="Munson K."/>
            <person name="Nelson B."/>
            <person name="Raja A."/>
            <person name="Underwood J."/>
            <person name="Diekhans M."/>
            <person name="Fiddes I."/>
            <person name="Haussler D."/>
            <person name="Eichler E."/>
        </authorList>
    </citation>
    <scope>NUCLEOTIDE SEQUENCE [LARGE SCALE GENOMIC DNA]</scope>
    <source>
        <strain evidence="13">Susie</strain>
    </source>
</reference>
<dbReference type="Gene3D" id="2.60.40.10">
    <property type="entry name" value="Immunoglobulins"/>
    <property type="match status" value="1"/>
</dbReference>
<evidence type="ECO:0000256" key="9">
    <source>
        <dbReference type="ARBA" id="ARBA00023157"/>
    </source>
</evidence>